<feature type="region of interest" description="Disordered" evidence="1">
    <location>
        <begin position="1"/>
        <end position="99"/>
    </location>
</feature>
<protein>
    <submittedName>
        <fullName evidence="2">Uncharacterized protein</fullName>
    </submittedName>
</protein>
<name>A0AAD7IBI8_9AGAR</name>
<keyword evidence="3" id="KW-1185">Reference proteome</keyword>
<evidence type="ECO:0000256" key="1">
    <source>
        <dbReference type="SAM" id="MobiDB-lite"/>
    </source>
</evidence>
<proteinExistence type="predicted"/>
<comment type="caution">
    <text evidence="2">The sequence shown here is derived from an EMBL/GenBank/DDBJ whole genome shotgun (WGS) entry which is preliminary data.</text>
</comment>
<evidence type="ECO:0000313" key="2">
    <source>
        <dbReference type="EMBL" id="KAJ7739352.1"/>
    </source>
</evidence>
<feature type="compositionally biased region" description="Basic residues" evidence="1">
    <location>
        <begin position="9"/>
        <end position="18"/>
    </location>
</feature>
<gene>
    <name evidence="2" type="ORF">B0H16DRAFT_1465308</name>
</gene>
<organism evidence="2 3">
    <name type="scientific">Mycena metata</name>
    <dbReference type="NCBI Taxonomy" id="1033252"/>
    <lineage>
        <taxon>Eukaryota</taxon>
        <taxon>Fungi</taxon>
        <taxon>Dikarya</taxon>
        <taxon>Basidiomycota</taxon>
        <taxon>Agaricomycotina</taxon>
        <taxon>Agaricomycetes</taxon>
        <taxon>Agaricomycetidae</taxon>
        <taxon>Agaricales</taxon>
        <taxon>Marasmiineae</taxon>
        <taxon>Mycenaceae</taxon>
        <taxon>Mycena</taxon>
    </lineage>
</organism>
<reference evidence="2" key="1">
    <citation type="submission" date="2023-03" db="EMBL/GenBank/DDBJ databases">
        <title>Massive genome expansion in bonnet fungi (Mycena s.s.) driven by repeated elements and novel gene families across ecological guilds.</title>
        <authorList>
            <consortium name="Lawrence Berkeley National Laboratory"/>
            <person name="Harder C.B."/>
            <person name="Miyauchi S."/>
            <person name="Viragh M."/>
            <person name="Kuo A."/>
            <person name="Thoen E."/>
            <person name="Andreopoulos B."/>
            <person name="Lu D."/>
            <person name="Skrede I."/>
            <person name="Drula E."/>
            <person name="Henrissat B."/>
            <person name="Morin E."/>
            <person name="Kohler A."/>
            <person name="Barry K."/>
            <person name="LaButti K."/>
            <person name="Morin E."/>
            <person name="Salamov A."/>
            <person name="Lipzen A."/>
            <person name="Mereny Z."/>
            <person name="Hegedus B."/>
            <person name="Baldrian P."/>
            <person name="Stursova M."/>
            <person name="Weitz H."/>
            <person name="Taylor A."/>
            <person name="Grigoriev I.V."/>
            <person name="Nagy L.G."/>
            <person name="Martin F."/>
            <person name="Kauserud H."/>
        </authorList>
    </citation>
    <scope>NUCLEOTIDE SEQUENCE</scope>
    <source>
        <strain evidence="2">CBHHK182m</strain>
    </source>
</reference>
<feature type="compositionally biased region" description="Basic and acidic residues" evidence="1">
    <location>
        <begin position="388"/>
        <end position="405"/>
    </location>
</feature>
<dbReference type="EMBL" id="JARKIB010000107">
    <property type="protein sequence ID" value="KAJ7739352.1"/>
    <property type="molecule type" value="Genomic_DNA"/>
</dbReference>
<sequence>MTKRSLSTKPRKKIHRKLSKDDGGYNPRIGKAEKAAQHRRNQAAYRARHPELREKERLRVAERRAATKAARRRRDPPKRATSSASIHIQPEERHDEAPTCLSSTEVLSNSAHSFQFQDYRATDYLILAEAEAMPPPRGISEVPRVGSVRCSPTPDERLACDALTALAHGAGNDMRRAHIQEHDTADPPTRHESTRAVWISPFQDDFIDSVFTELPPGVAPLTAAQTESLRTTGAVGLLTPVQAAQMRVATLNARELTPPSAEEAAHWLYRGRTANWSILDHTRGFEIVRWRTGILKAKRRARWEGEVFYDMPQWTGLDDGRDASVATGDASVAPASDAPASFGIIPEFVVSQEFFVSEFEGHTKRRAARKTMNSFAIHKRRPALSTRLPDRHGNRHLRAEGEVRHGRGRGGGGSVIARLNAPLGDLLGPILGAVVREGGGEPGDLATPGVWNTQDLVVRVVAIAE</sequence>
<evidence type="ECO:0000313" key="3">
    <source>
        <dbReference type="Proteomes" id="UP001215598"/>
    </source>
</evidence>
<dbReference type="Proteomes" id="UP001215598">
    <property type="component" value="Unassembled WGS sequence"/>
</dbReference>
<accession>A0AAD7IBI8</accession>
<feature type="compositionally biased region" description="Basic and acidic residues" evidence="1">
    <location>
        <begin position="48"/>
        <end position="65"/>
    </location>
</feature>
<feature type="region of interest" description="Disordered" evidence="1">
    <location>
        <begin position="386"/>
        <end position="411"/>
    </location>
</feature>
<dbReference type="AlphaFoldDB" id="A0AAD7IBI8"/>